<evidence type="ECO:0000313" key="4">
    <source>
        <dbReference type="EMBL" id="KAJ7981444.1"/>
    </source>
</evidence>
<dbReference type="Proteomes" id="UP001163823">
    <property type="component" value="Chromosome 1"/>
</dbReference>
<feature type="transmembrane region" description="Helical" evidence="1">
    <location>
        <begin position="77"/>
        <end position="101"/>
    </location>
</feature>
<feature type="transmembrane region" description="Helical" evidence="1">
    <location>
        <begin position="43"/>
        <end position="65"/>
    </location>
</feature>
<organism evidence="4 5">
    <name type="scientific">Quillaja saponaria</name>
    <name type="common">Soap bark tree</name>
    <dbReference type="NCBI Taxonomy" id="32244"/>
    <lineage>
        <taxon>Eukaryota</taxon>
        <taxon>Viridiplantae</taxon>
        <taxon>Streptophyta</taxon>
        <taxon>Embryophyta</taxon>
        <taxon>Tracheophyta</taxon>
        <taxon>Spermatophyta</taxon>
        <taxon>Magnoliopsida</taxon>
        <taxon>eudicotyledons</taxon>
        <taxon>Gunneridae</taxon>
        <taxon>Pentapetalae</taxon>
        <taxon>rosids</taxon>
        <taxon>fabids</taxon>
        <taxon>Fabales</taxon>
        <taxon>Quillajaceae</taxon>
        <taxon>Quillaja</taxon>
    </lineage>
</organism>
<gene>
    <name evidence="4" type="ORF">O6P43_000707</name>
</gene>
<name>A0AAD7VN37_QUISA</name>
<protein>
    <submittedName>
        <fullName evidence="4">Ankyrin repeat-containing domain, PGG domain, Protein accelerated cell death 6</fullName>
    </submittedName>
</protein>
<comment type="caution">
    <text evidence="4">The sequence shown here is derived from an EMBL/GenBank/DDBJ whole genome shotgun (WGS) entry which is preliminary data.</text>
</comment>
<evidence type="ECO:0000256" key="1">
    <source>
        <dbReference type="SAM" id="Phobius"/>
    </source>
</evidence>
<keyword evidence="1" id="KW-0472">Membrane</keyword>
<keyword evidence="2" id="KW-0732">Signal</keyword>
<keyword evidence="1" id="KW-0812">Transmembrane</keyword>
<dbReference type="KEGG" id="qsa:O6P43_000707"/>
<accession>A0AAD7VN37</accession>
<feature type="domain" description="PGG" evidence="3">
    <location>
        <begin position="1"/>
        <end position="103"/>
    </location>
</feature>
<dbReference type="PANTHER" id="PTHR24177:SF427">
    <property type="entry name" value="ANKYRIN REPEAT FAMILY PROTEIN"/>
    <property type="match status" value="1"/>
</dbReference>
<dbReference type="PANTHER" id="PTHR24177">
    <property type="entry name" value="CASKIN"/>
    <property type="match status" value="1"/>
</dbReference>
<feature type="chain" id="PRO_5042292599" evidence="2">
    <location>
        <begin position="16"/>
        <end position="104"/>
    </location>
</feature>
<evidence type="ECO:0000313" key="5">
    <source>
        <dbReference type="Proteomes" id="UP001163823"/>
    </source>
</evidence>
<keyword evidence="5" id="KW-1185">Reference proteome</keyword>
<dbReference type="AlphaFoldDB" id="A0AAD7VN37"/>
<dbReference type="InterPro" id="IPR026961">
    <property type="entry name" value="PGG_dom"/>
</dbReference>
<reference evidence="4 5" key="1">
    <citation type="journal article" date="2023" name="Science">
        <title>Elucidation of the pathway for biosynthesis of saponin adjuvants from the soapbark tree.</title>
        <authorList>
            <person name="Reed J."/>
            <person name="Orme A."/>
            <person name="El-Demerdash A."/>
            <person name="Owen C."/>
            <person name="Martin L.B.B."/>
            <person name="Misra R.C."/>
            <person name="Kikuchi S."/>
            <person name="Rejzek M."/>
            <person name="Martin A.C."/>
            <person name="Harkess A."/>
            <person name="Leebens-Mack J."/>
            <person name="Louveau T."/>
            <person name="Stephenson M.J."/>
            <person name="Osbourn A."/>
        </authorList>
    </citation>
    <scope>NUCLEOTIDE SEQUENCE [LARGE SCALE GENOMIC DNA]</scope>
    <source>
        <strain evidence="4">S10</strain>
    </source>
</reference>
<feature type="signal peptide" evidence="2">
    <location>
        <begin position="1"/>
        <end position="15"/>
    </location>
</feature>
<dbReference type="EMBL" id="JARAOO010000001">
    <property type="protein sequence ID" value="KAJ7981444.1"/>
    <property type="molecule type" value="Genomic_DNA"/>
</dbReference>
<proteinExistence type="predicted"/>
<dbReference type="Pfam" id="PF13962">
    <property type="entry name" value="PGG"/>
    <property type="match status" value="1"/>
</dbReference>
<dbReference type="GO" id="GO:0016020">
    <property type="term" value="C:membrane"/>
    <property type="evidence" value="ECO:0007669"/>
    <property type="project" value="TreeGrafter"/>
</dbReference>
<evidence type="ECO:0000256" key="2">
    <source>
        <dbReference type="SAM" id="SignalP"/>
    </source>
</evidence>
<keyword evidence="1" id="KW-1133">Transmembrane helix</keyword>
<sequence length="104" mass="11045">MLVTILVATVTFAAGFTVPGSVNGSDVKENLRGLATLVNRKTFQVFTICNTVAMFSSIVGSFILLWAQSSDYNIAMIAYATGLYFTGLALVTMSVAFIAAVHLV</sequence>
<evidence type="ECO:0000259" key="3">
    <source>
        <dbReference type="Pfam" id="PF13962"/>
    </source>
</evidence>